<feature type="region of interest" description="Disordered" evidence="1">
    <location>
        <begin position="1"/>
        <end position="50"/>
    </location>
</feature>
<comment type="caution">
    <text evidence="2">The sequence shown here is derived from an EMBL/GenBank/DDBJ whole genome shotgun (WGS) entry which is preliminary data.</text>
</comment>
<accession>X1MA94</accession>
<gene>
    <name evidence="2" type="ORF">S06H3_34224</name>
</gene>
<feature type="compositionally biased region" description="Basic and acidic residues" evidence="1">
    <location>
        <begin position="1"/>
        <end position="32"/>
    </location>
</feature>
<dbReference type="EMBL" id="BARV01020515">
    <property type="protein sequence ID" value="GAI28213.1"/>
    <property type="molecule type" value="Genomic_DNA"/>
</dbReference>
<evidence type="ECO:0000256" key="1">
    <source>
        <dbReference type="SAM" id="MobiDB-lite"/>
    </source>
</evidence>
<organism evidence="2">
    <name type="scientific">marine sediment metagenome</name>
    <dbReference type="NCBI Taxonomy" id="412755"/>
    <lineage>
        <taxon>unclassified sequences</taxon>
        <taxon>metagenomes</taxon>
        <taxon>ecological metagenomes</taxon>
    </lineage>
</organism>
<reference evidence="2" key="1">
    <citation type="journal article" date="2014" name="Front. Microbiol.">
        <title>High frequency of phylogenetically diverse reductive dehalogenase-homologous genes in deep subseafloor sedimentary metagenomes.</title>
        <authorList>
            <person name="Kawai M."/>
            <person name="Futagami T."/>
            <person name="Toyoda A."/>
            <person name="Takaki Y."/>
            <person name="Nishi S."/>
            <person name="Hori S."/>
            <person name="Arai W."/>
            <person name="Tsubouchi T."/>
            <person name="Morono Y."/>
            <person name="Uchiyama I."/>
            <person name="Ito T."/>
            <person name="Fujiyama A."/>
            <person name="Inagaki F."/>
            <person name="Takami H."/>
        </authorList>
    </citation>
    <scope>NUCLEOTIDE SEQUENCE</scope>
    <source>
        <strain evidence="2">Expedition CK06-06</strain>
    </source>
</reference>
<dbReference type="AlphaFoldDB" id="X1MA94"/>
<protein>
    <submittedName>
        <fullName evidence="2">Uncharacterized protein</fullName>
    </submittedName>
</protein>
<sequence>MYQSVEEKGEGEAHEMEDPEGRGGRSQSRMDDYLPGPDSDEEAVRPEKQD</sequence>
<feature type="non-terminal residue" evidence="2">
    <location>
        <position position="50"/>
    </location>
</feature>
<proteinExistence type="predicted"/>
<name>X1MA94_9ZZZZ</name>
<evidence type="ECO:0000313" key="2">
    <source>
        <dbReference type="EMBL" id="GAI28213.1"/>
    </source>
</evidence>